<evidence type="ECO:0000256" key="4">
    <source>
        <dbReference type="ARBA" id="ARBA00023239"/>
    </source>
</evidence>
<dbReference type="Pfam" id="PF01081">
    <property type="entry name" value="Aldolase"/>
    <property type="match status" value="1"/>
</dbReference>
<accession>A0A939J5J8</accession>
<dbReference type="SUPFAM" id="SSF51569">
    <property type="entry name" value="Aldolase"/>
    <property type="match status" value="1"/>
</dbReference>
<keyword evidence="5" id="KW-0119">Carbohydrate metabolism</keyword>
<dbReference type="PANTHER" id="PTHR30246">
    <property type="entry name" value="2-KETO-3-DEOXY-6-PHOSPHOGLUCONATE ALDOLASE"/>
    <property type="match status" value="1"/>
</dbReference>
<evidence type="ECO:0000256" key="3">
    <source>
        <dbReference type="ARBA" id="ARBA00011233"/>
    </source>
</evidence>
<evidence type="ECO:0000256" key="5">
    <source>
        <dbReference type="ARBA" id="ARBA00023277"/>
    </source>
</evidence>
<sequence length="207" mass="21108">MSRNLIAILRGLTPGEALPITEELIASGITRIEVPLNSPEPLKSIEAMAQHFSGAAEIGAGTVLAPQQVLDVKSAGGTLIVSPDCNPEVIARTRAEGMASFPGVMTPTECFTALRNGADGLKFFPASLIGPDGLKAMRAVLPAGTQTYAVGGAGPDNFKAWLEAGVTGFGIGTALYKPGLTVAGIRSRADAIVAAYDTAAAETGEVS</sequence>
<evidence type="ECO:0000313" key="6">
    <source>
        <dbReference type="EMBL" id="MBN9671804.1"/>
    </source>
</evidence>
<dbReference type="GO" id="GO:0016829">
    <property type="term" value="F:lyase activity"/>
    <property type="evidence" value="ECO:0007669"/>
    <property type="project" value="UniProtKB-KW"/>
</dbReference>
<dbReference type="PANTHER" id="PTHR30246:SF1">
    <property type="entry name" value="2-DEHYDRO-3-DEOXY-6-PHOSPHOGALACTONATE ALDOLASE-RELATED"/>
    <property type="match status" value="1"/>
</dbReference>
<comment type="caution">
    <text evidence="6">The sequence shown here is derived from an EMBL/GenBank/DDBJ whole genome shotgun (WGS) entry which is preliminary data.</text>
</comment>
<dbReference type="Gene3D" id="3.20.20.70">
    <property type="entry name" value="Aldolase class I"/>
    <property type="match status" value="1"/>
</dbReference>
<dbReference type="CDD" id="cd00452">
    <property type="entry name" value="KDPG_aldolase"/>
    <property type="match status" value="1"/>
</dbReference>
<organism evidence="6 7">
    <name type="scientific">Roseibium aggregatum</name>
    <dbReference type="NCBI Taxonomy" id="187304"/>
    <lineage>
        <taxon>Bacteria</taxon>
        <taxon>Pseudomonadati</taxon>
        <taxon>Pseudomonadota</taxon>
        <taxon>Alphaproteobacteria</taxon>
        <taxon>Hyphomicrobiales</taxon>
        <taxon>Stappiaceae</taxon>
        <taxon>Roseibium</taxon>
    </lineage>
</organism>
<dbReference type="Proteomes" id="UP000664096">
    <property type="component" value="Unassembled WGS sequence"/>
</dbReference>
<dbReference type="EMBL" id="JAEKJZ010000003">
    <property type="protein sequence ID" value="MBN9671804.1"/>
    <property type="molecule type" value="Genomic_DNA"/>
</dbReference>
<comment type="subunit">
    <text evidence="3">Homotrimer.</text>
</comment>
<dbReference type="InterPro" id="IPR013785">
    <property type="entry name" value="Aldolase_TIM"/>
</dbReference>
<dbReference type="NCBIfam" id="NF006600">
    <property type="entry name" value="PRK09140.1"/>
    <property type="match status" value="1"/>
</dbReference>
<proteinExistence type="inferred from homology"/>
<evidence type="ECO:0000256" key="1">
    <source>
        <dbReference type="ARBA" id="ARBA00004761"/>
    </source>
</evidence>
<dbReference type="InterPro" id="IPR031338">
    <property type="entry name" value="KDPG/KHG_AS_2"/>
</dbReference>
<protein>
    <submittedName>
        <fullName evidence="6">2-dehydro-3-deoxy-6-phosphogalactonate aldolase</fullName>
    </submittedName>
</protein>
<name>A0A939J5J8_9HYPH</name>
<dbReference type="PROSITE" id="PS00160">
    <property type="entry name" value="ALDOLASE_KDPG_KHG_2"/>
    <property type="match status" value="1"/>
</dbReference>
<keyword evidence="4" id="KW-0456">Lyase</keyword>
<comment type="pathway">
    <text evidence="1">Carbohydrate acid metabolism.</text>
</comment>
<dbReference type="RefSeq" id="WP_207141660.1">
    <property type="nucleotide sequence ID" value="NZ_JAEKJZ010000003.1"/>
</dbReference>
<gene>
    <name evidence="6" type="ORF">JF539_15755</name>
</gene>
<reference evidence="6" key="1">
    <citation type="submission" date="2020-12" db="EMBL/GenBank/DDBJ databases">
        <title>Oil enriched cultivation method for isolating marine PHA-producing bacteria.</title>
        <authorList>
            <person name="Zheng W."/>
            <person name="Yu S."/>
            <person name="Huang Y."/>
        </authorList>
    </citation>
    <scope>NUCLEOTIDE SEQUENCE</scope>
    <source>
        <strain evidence="6">SY-2-12</strain>
    </source>
</reference>
<dbReference type="InterPro" id="IPR000887">
    <property type="entry name" value="Aldlse_KDPG_KHG"/>
</dbReference>
<comment type="similarity">
    <text evidence="2">Belongs to the KHG/KDPG aldolase family.</text>
</comment>
<evidence type="ECO:0000313" key="7">
    <source>
        <dbReference type="Proteomes" id="UP000664096"/>
    </source>
</evidence>
<dbReference type="AlphaFoldDB" id="A0A939J5J8"/>
<evidence type="ECO:0000256" key="2">
    <source>
        <dbReference type="ARBA" id="ARBA00006906"/>
    </source>
</evidence>